<evidence type="ECO:0000313" key="1">
    <source>
        <dbReference type="EMBL" id="KAI5675810.1"/>
    </source>
</evidence>
<dbReference type="EMBL" id="CM044702">
    <property type="protein sequence ID" value="KAI5675810.1"/>
    <property type="molecule type" value="Genomic_DNA"/>
</dbReference>
<keyword evidence="2" id="KW-1185">Reference proteome</keyword>
<dbReference type="Proteomes" id="UP001060085">
    <property type="component" value="Linkage Group LG02"/>
</dbReference>
<organism evidence="1 2">
    <name type="scientific">Catharanthus roseus</name>
    <name type="common">Madagascar periwinkle</name>
    <name type="synonym">Vinca rosea</name>
    <dbReference type="NCBI Taxonomy" id="4058"/>
    <lineage>
        <taxon>Eukaryota</taxon>
        <taxon>Viridiplantae</taxon>
        <taxon>Streptophyta</taxon>
        <taxon>Embryophyta</taxon>
        <taxon>Tracheophyta</taxon>
        <taxon>Spermatophyta</taxon>
        <taxon>Magnoliopsida</taxon>
        <taxon>eudicotyledons</taxon>
        <taxon>Gunneridae</taxon>
        <taxon>Pentapetalae</taxon>
        <taxon>asterids</taxon>
        <taxon>lamiids</taxon>
        <taxon>Gentianales</taxon>
        <taxon>Apocynaceae</taxon>
        <taxon>Rauvolfioideae</taxon>
        <taxon>Vinceae</taxon>
        <taxon>Catharanthinae</taxon>
        <taxon>Catharanthus</taxon>
    </lineage>
</organism>
<sequence>MGYSKFSKLNFLFLICIFYIVAGEKSTEIVNDQAALLSFKAGIIADPKHALETWNSSSGIHVCNWLGVQCNKRRDRVTELDLSHYSLQGTISPFLSNLSFLEILDLSQNSFTGFIPFEIGSLTKLKQLSLSSNHLQGKIPNQLGFLHQLVYLDLGSNRLSGEIPYPLLCNGSSKELQYLDLSNNSLSGKIPLKNDCELRELKFLLLWSNHFIGEIPLSLSNSSKLEWLDLESNFFGGELPSKIVQKMGQLQFLYLSYNNFTSHYGNTNLKPFFESLANNSSHLQELELAGNHLGGELPSIIGNLSINIVQIHLDDNFIRGSIPPQISSLVNLTLLNLSSNLLNGSIPIELCQLEKLERLYLSNNSLSGTIPAEFGKVFHLGLLDLSKNKLSGTIPDSFANLAQLRRLYLYKNHLSGRIPPSLGKCINLEILDLSHNRLSGKIPSEVAALSSLKLYLNLSTNNLEGEIPLELSKMDMVLAIDLSKNSLSGSIPAQLGSCIALEYLNLSNNILKGNLPLTLGHLPYVKELDFSFNQLTGEIPKTLQRSTTLKYLNFSYNNFIGNITNEGGFSSLTISSFLGNSGLCGSIRGMKNCRRRQTHHFIVALLLSLVFTAIFFIVGYPLALRSKFKKHLVFNAKDIENEDIIPKKDKKYPKISYQQLIEATGGFCSSSLIGSGQFGHVYKGILCDNTKIAVKVVSPKVRDHGRGEISGSFKRECQVLKRTRHRNLIKIITVCSKPDFKAIVLPFMTNGSLENHLYPSNGLKKNGMDLVQLVRICSDVAEGMAYLHHYCPIKVVHCDLKPSNILLDDDMTALVTDFGISRLIKGGADDEDMKEKNDDYSASFSSTDGLLCGSVGYIAPEYGMGKRASTQGDVYSFGVLLLEIITGKRPTDVLFEEGSSLHEWVKSFYPYKLERIVEEAILRSGLPPISTSSDDHDNGKRWRDVIVELIELGLICTQFNPVTRPTMLDVAHEIARLKDYLSSSSSSYSSFLIEESPNKHSTI</sequence>
<accession>A0ACC0BT59</accession>
<gene>
    <name evidence="1" type="ORF">M9H77_06760</name>
</gene>
<proteinExistence type="predicted"/>
<comment type="caution">
    <text evidence="1">The sequence shown here is derived from an EMBL/GenBank/DDBJ whole genome shotgun (WGS) entry which is preliminary data.</text>
</comment>
<evidence type="ECO:0000313" key="2">
    <source>
        <dbReference type="Proteomes" id="UP001060085"/>
    </source>
</evidence>
<reference evidence="2" key="1">
    <citation type="journal article" date="2023" name="Nat. Plants">
        <title>Single-cell RNA sequencing provides a high-resolution roadmap for understanding the multicellular compartmentation of specialized metabolism.</title>
        <authorList>
            <person name="Sun S."/>
            <person name="Shen X."/>
            <person name="Li Y."/>
            <person name="Li Y."/>
            <person name="Wang S."/>
            <person name="Li R."/>
            <person name="Zhang H."/>
            <person name="Shen G."/>
            <person name="Guo B."/>
            <person name="Wei J."/>
            <person name="Xu J."/>
            <person name="St-Pierre B."/>
            <person name="Chen S."/>
            <person name="Sun C."/>
        </authorList>
    </citation>
    <scope>NUCLEOTIDE SEQUENCE [LARGE SCALE GENOMIC DNA]</scope>
</reference>
<protein>
    <submittedName>
        <fullName evidence="1">Uncharacterized protein</fullName>
    </submittedName>
</protein>
<name>A0ACC0BT59_CATRO</name>